<sequence>MAERIEFGPRQVETGDQRNRKRGSDIGCLLAVFFVAAGVAARSYLQGECQLAQPLTPLIYKDFYPTNQGANLVFQNRAL</sequence>
<dbReference type="Proteomes" id="UP001489897">
    <property type="component" value="Unassembled WGS sequence"/>
</dbReference>
<keyword evidence="4" id="KW-1185">Reference proteome</keyword>
<accession>A0ABU9S116</accession>
<evidence type="ECO:0000256" key="1">
    <source>
        <dbReference type="SAM" id="MobiDB-lite"/>
    </source>
</evidence>
<feature type="transmembrane region" description="Helical" evidence="2">
    <location>
        <begin position="26"/>
        <end position="45"/>
    </location>
</feature>
<evidence type="ECO:0000313" key="3">
    <source>
        <dbReference type="EMBL" id="MEM5425649.1"/>
    </source>
</evidence>
<protein>
    <submittedName>
        <fullName evidence="3">Uncharacterized protein</fullName>
    </submittedName>
</protein>
<comment type="caution">
    <text evidence="3">The sequence shown here is derived from an EMBL/GenBank/DDBJ whole genome shotgun (WGS) entry which is preliminary data.</text>
</comment>
<gene>
    <name evidence="3" type="ORF">VSR73_31905</name>
</gene>
<name>A0ABU9S116_9BURK</name>
<feature type="region of interest" description="Disordered" evidence="1">
    <location>
        <begin position="1"/>
        <end position="22"/>
    </location>
</feature>
<keyword evidence="2" id="KW-0472">Membrane</keyword>
<reference evidence="3 4" key="1">
    <citation type="submission" date="2024-01" db="EMBL/GenBank/DDBJ databases">
        <title>The diversity of rhizobia nodulating Mimosa spp. in eleven states of Brazil covering several biomes is determined by host plant, location, and edaphic factors.</title>
        <authorList>
            <person name="Rouws L."/>
            <person name="Barauna A."/>
            <person name="Beukes C."/>
            <person name="De Faria S.M."/>
            <person name="Gross E."/>
            <person name="Dos Reis Junior F.B."/>
            <person name="Simon M."/>
            <person name="Maluk M."/>
            <person name="Odee D.W."/>
            <person name="Kenicer G."/>
            <person name="Young J.P.W."/>
            <person name="Reis V.M."/>
            <person name="Zilli J."/>
            <person name="James E.K."/>
        </authorList>
    </citation>
    <scope>NUCLEOTIDE SEQUENCE [LARGE SCALE GENOMIC DNA]</scope>
    <source>
        <strain evidence="3 4">JPY167</strain>
    </source>
</reference>
<evidence type="ECO:0000256" key="2">
    <source>
        <dbReference type="SAM" id="Phobius"/>
    </source>
</evidence>
<organism evidence="3 4">
    <name type="scientific">Paraburkholderia ferrariae</name>
    <dbReference type="NCBI Taxonomy" id="386056"/>
    <lineage>
        <taxon>Bacteria</taxon>
        <taxon>Pseudomonadati</taxon>
        <taxon>Pseudomonadota</taxon>
        <taxon>Betaproteobacteria</taxon>
        <taxon>Burkholderiales</taxon>
        <taxon>Burkholderiaceae</taxon>
        <taxon>Paraburkholderia</taxon>
    </lineage>
</organism>
<proteinExistence type="predicted"/>
<dbReference type="RefSeq" id="WP_141710677.1">
    <property type="nucleotide sequence ID" value="NZ_JAYMRV010000012.1"/>
</dbReference>
<dbReference type="EMBL" id="JAYMRV010000012">
    <property type="protein sequence ID" value="MEM5425649.1"/>
    <property type="molecule type" value="Genomic_DNA"/>
</dbReference>
<keyword evidence="2" id="KW-1133">Transmembrane helix</keyword>
<evidence type="ECO:0000313" key="4">
    <source>
        <dbReference type="Proteomes" id="UP001489897"/>
    </source>
</evidence>
<keyword evidence="2" id="KW-0812">Transmembrane</keyword>